<dbReference type="InterPro" id="IPR032675">
    <property type="entry name" value="LRR_dom_sf"/>
</dbReference>
<dbReference type="EMBL" id="JACEFO010001910">
    <property type="protein sequence ID" value="KAF8694226.1"/>
    <property type="molecule type" value="Genomic_DNA"/>
</dbReference>
<reference evidence="2" key="1">
    <citation type="submission" date="2020-07" db="EMBL/GenBank/DDBJ databases">
        <title>Genome sequence and genetic diversity analysis of an under-domesticated orphan crop, white fonio (Digitaria exilis).</title>
        <authorList>
            <person name="Bennetzen J.L."/>
            <person name="Chen S."/>
            <person name="Ma X."/>
            <person name="Wang X."/>
            <person name="Yssel A.E.J."/>
            <person name="Chaluvadi S.R."/>
            <person name="Johnson M."/>
            <person name="Gangashetty P."/>
            <person name="Hamidou F."/>
            <person name="Sanogo M.D."/>
            <person name="Zwaenepoel A."/>
            <person name="Wallace J."/>
            <person name="Van De Peer Y."/>
            <person name="Van Deynze A."/>
        </authorList>
    </citation>
    <scope>NUCLEOTIDE SEQUENCE</scope>
    <source>
        <tissue evidence="2">Leaves</tissue>
    </source>
</reference>
<dbReference type="InterPro" id="IPR053772">
    <property type="entry name" value="At1g61320/At1g61330-like"/>
</dbReference>
<dbReference type="OrthoDB" id="613853at2759"/>
<dbReference type="Proteomes" id="UP000636709">
    <property type="component" value="Unassembled WGS sequence"/>
</dbReference>
<dbReference type="AlphaFoldDB" id="A0A835EGF1"/>
<feature type="domain" description="At1g61320/AtMIF1 LRR" evidence="1">
    <location>
        <begin position="118"/>
        <end position="423"/>
    </location>
</feature>
<protein>
    <recommendedName>
        <fullName evidence="1">At1g61320/AtMIF1 LRR domain-containing protein</fullName>
    </recommendedName>
</protein>
<dbReference type="Pfam" id="PF23622">
    <property type="entry name" value="LRR_At1g61320_AtMIF1"/>
    <property type="match status" value="1"/>
</dbReference>
<keyword evidence="3" id="KW-1185">Reference proteome</keyword>
<dbReference type="SUPFAM" id="SSF52047">
    <property type="entry name" value="RNI-like"/>
    <property type="match status" value="1"/>
</dbReference>
<accession>A0A835EGF1</accession>
<name>A0A835EGF1_9POAL</name>
<dbReference type="PANTHER" id="PTHR34145:SF14">
    <property type="entry name" value="EXPRESSED PROTEIN"/>
    <property type="match status" value="1"/>
</dbReference>
<evidence type="ECO:0000313" key="3">
    <source>
        <dbReference type="Proteomes" id="UP000636709"/>
    </source>
</evidence>
<sequence length="427" mass="47696">MSMRDAAQAACVSRGFLRFWRCFPSLIISIYSLGIKEDASNDDEITKEFICRVDHIMQNHSGVGVKTLIIKTYPGTNLHPYYVDRWLQSAITPGIREIKLLLYRRGGIGYNFPGSLLSIGCMSSLTNLGLRSVHITGEEFYGFLSNCRALERLGVSNCNDIVCLKIPCLLQKLDTLDVLGCSKLEMIDSNAPNLSAFFFKGYPIHISLGGALRLRKVNFSRDHSPDALYYASTKLPFIAPNLQTLVLSTSDEAVDTPKAFGKFKHLKYLEIVVSASKFSQDYDLCSLISFLDASPALESLIVRISDPTIRRDSVIEDSSGCSRPQCLQEECHDNLKNVMITGFCSAKSMIDLTICIIEKAKALVCLTLDTTRGHDRRFVKIDKCLRLNKEALVEAKKARIAIQRYVEGRVPPTVNLKVIEPCSKCIR</sequence>
<gene>
    <name evidence="2" type="ORF">HU200_038358</name>
</gene>
<organism evidence="2 3">
    <name type="scientific">Digitaria exilis</name>
    <dbReference type="NCBI Taxonomy" id="1010633"/>
    <lineage>
        <taxon>Eukaryota</taxon>
        <taxon>Viridiplantae</taxon>
        <taxon>Streptophyta</taxon>
        <taxon>Embryophyta</taxon>
        <taxon>Tracheophyta</taxon>
        <taxon>Spermatophyta</taxon>
        <taxon>Magnoliopsida</taxon>
        <taxon>Liliopsida</taxon>
        <taxon>Poales</taxon>
        <taxon>Poaceae</taxon>
        <taxon>PACMAD clade</taxon>
        <taxon>Panicoideae</taxon>
        <taxon>Panicodae</taxon>
        <taxon>Paniceae</taxon>
        <taxon>Anthephorinae</taxon>
        <taxon>Digitaria</taxon>
    </lineage>
</organism>
<dbReference type="InterPro" id="IPR055357">
    <property type="entry name" value="LRR_At1g61320_AtMIF1"/>
</dbReference>
<dbReference type="Gene3D" id="3.80.10.10">
    <property type="entry name" value="Ribonuclease Inhibitor"/>
    <property type="match status" value="1"/>
</dbReference>
<dbReference type="PANTHER" id="PTHR34145">
    <property type="entry name" value="OS02G0105600 PROTEIN"/>
    <property type="match status" value="1"/>
</dbReference>
<proteinExistence type="predicted"/>
<evidence type="ECO:0000259" key="1">
    <source>
        <dbReference type="Pfam" id="PF23622"/>
    </source>
</evidence>
<comment type="caution">
    <text evidence="2">The sequence shown here is derived from an EMBL/GenBank/DDBJ whole genome shotgun (WGS) entry which is preliminary data.</text>
</comment>
<evidence type="ECO:0000313" key="2">
    <source>
        <dbReference type="EMBL" id="KAF8694226.1"/>
    </source>
</evidence>